<feature type="transmembrane region" description="Helical" evidence="9">
    <location>
        <begin position="515"/>
        <end position="532"/>
    </location>
</feature>
<feature type="transmembrane region" description="Helical" evidence="9">
    <location>
        <begin position="388"/>
        <end position="410"/>
    </location>
</feature>
<feature type="transmembrane region" description="Helical" evidence="9">
    <location>
        <begin position="268"/>
        <end position="286"/>
    </location>
</feature>
<dbReference type="RefSeq" id="XP_005109942.2">
    <property type="nucleotide sequence ID" value="XM_005109885.3"/>
</dbReference>
<evidence type="ECO:0000256" key="1">
    <source>
        <dbReference type="ARBA" id="ARBA00004141"/>
    </source>
</evidence>
<keyword evidence="3" id="KW-0328">Glycosyltransferase</keyword>
<feature type="region of interest" description="Disordered" evidence="8">
    <location>
        <begin position="38"/>
        <end position="63"/>
    </location>
</feature>
<dbReference type="PANTHER" id="PTHR31488:SF1">
    <property type="entry name" value="C-MANNOSYLTRANSFERASE DPY19L1"/>
    <property type="match status" value="1"/>
</dbReference>
<comment type="subcellular location">
    <subcellularLocation>
        <location evidence="1">Membrane</location>
        <topology evidence="1">Multi-pass membrane protein</topology>
    </subcellularLocation>
</comment>
<sequence length="736" mass="83062">MFGRGNTQLIACIFFHSPASLFCFLFYSRDSSVEMAAASRQRKSKQSKGSLSSKNDSGVSSKKNQGTWNLSYLLVLGVLALIVSGLHRAHVSNLFESDRHFSHLSTLERELAFRTEMGLYFSYFKTMITADSVPDGLHQIMRDNITEYPSTINTLKRFNLYPEVILGFAYRFYVTVSDLMGHQTKSCWTVNRGENLSPVQSCEGLGEPAYFYVEAVFLLNGLMMGTFFLFGTYLSDSIFGGLITVACYFYNHGECTRVQWTPPLRESFGYPFFILQMFLVTIVIKNHKSSLKYAFLIAFAQLAFMLSWQFAQFALLTQTLAVFGTYVLQFISSLTFRTILLGQTIGLMSSFILLFGNEMLLTSFFACAIIAAWFVVLLDGYLAKLPHWTLRLVSQGVIFLVAALALKLIIGKLLQLEDDAHIGEIFKSKFTDFQNFHTMLYTCAKEFDFIEAETLKKLFQTLLIPSAAIALLMVTFRLLKAEVSSSSEEQSKGENGTSKYDSSKTNYQSKPNADLVYHSLQLLAFTAMALLIMRLKLFWTPHLCLYSALLASRQIFPLGSKSTHFAALIALLAVMGFYGVANIQHQRGIVGEFSNPAQEELVEWIKAKTPSDAVFAGAMPTMATVKLCTLRRIVNHPHYEDAGLRARTKLVYSMYSRKPVLEVKANLRSLGVEYAVLESSWCSRRSRPGCSMPEIWDLEDVQNRNASPACQLLSKKPEPHFKRVFRNNVYEVLKLT</sequence>
<feature type="transmembrane region" description="Helical" evidence="9">
    <location>
        <begin position="7"/>
        <end position="27"/>
    </location>
</feature>
<evidence type="ECO:0000256" key="4">
    <source>
        <dbReference type="ARBA" id="ARBA00022679"/>
    </source>
</evidence>
<keyword evidence="10" id="KW-1185">Reference proteome</keyword>
<evidence type="ECO:0000256" key="3">
    <source>
        <dbReference type="ARBA" id="ARBA00022676"/>
    </source>
</evidence>
<dbReference type="InterPro" id="IPR018732">
    <property type="entry name" value="Dpy-19/Dpy-19-like"/>
</dbReference>
<gene>
    <name evidence="11" type="primary">LOC101857065</name>
</gene>
<evidence type="ECO:0000256" key="6">
    <source>
        <dbReference type="ARBA" id="ARBA00022989"/>
    </source>
</evidence>
<feature type="transmembrane region" description="Helical" evidence="9">
    <location>
        <begin position="562"/>
        <end position="581"/>
    </location>
</feature>
<dbReference type="GeneID" id="101857065"/>
<protein>
    <submittedName>
        <fullName evidence="11">Probable C-mannosyltransferase DPY19L1 isoform X1</fullName>
    </submittedName>
</protein>
<evidence type="ECO:0000256" key="5">
    <source>
        <dbReference type="ARBA" id="ARBA00022692"/>
    </source>
</evidence>
<name>A0ABM0K6K4_APLCA</name>
<keyword evidence="7 9" id="KW-0472">Membrane</keyword>
<keyword evidence="5 9" id="KW-0812">Transmembrane</keyword>
<comment type="similarity">
    <text evidence="2">Belongs to the dpy-19 family.</text>
</comment>
<evidence type="ECO:0000313" key="11">
    <source>
        <dbReference type="RefSeq" id="XP_005109942.2"/>
    </source>
</evidence>
<feature type="transmembrane region" description="Helical" evidence="9">
    <location>
        <begin position="352"/>
        <end position="376"/>
    </location>
</feature>
<reference evidence="11" key="1">
    <citation type="submission" date="2025-08" db="UniProtKB">
        <authorList>
            <consortium name="RefSeq"/>
        </authorList>
    </citation>
    <scope>IDENTIFICATION</scope>
</reference>
<organism evidence="10 11">
    <name type="scientific">Aplysia californica</name>
    <name type="common">California sea hare</name>
    <dbReference type="NCBI Taxonomy" id="6500"/>
    <lineage>
        <taxon>Eukaryota</taxon>
        <taxon>Metazoa</taxon>
        <taxon>Spiralia</taxon>
        <taxon>Lophotrochozoa</taxon>
        <taxon>Mollusca</taxon>
        <taxon>Gastropoda</taxon>
        <taxon>Heterobranchia</taxon>
        <taxon>Euthyneura</taxon>
        <taxon>Tectipleura</taxon>
        <taxon>Aplysiida</taxon>
        <taxon>Aplysioidea</taxon>
        <taxon>Aplysiidae</taxon>
        <taxon>Aplysia</taxon>
    </lineage>
</organism>
<keyword evidence="4" id="KW-0808">Transferase</keyword>
<dbReference type="CDD" id="cd20177">
    <property type="entry name" value="Dpy19"/>
    <property type="match status" value="1"/>
</dbReference>
<proteinExistence type="inferred from homology"/>
<evidence type="ECO:0000256" key="8">
    <source>
        <dbReference type="SAM" id="MobiDB-lite"/>
    </source>
</evidence>
<dbReference type="InterPro" id="IPR047462">
    <property type="entry name" value="Dpy19"/>
</dbReference>
<evidence type="ECO:0000256" key="7">
    <source>
        <dbReference type="ARBA" id="ARBA00023136"/>
    </source>
</evidence>
<evidence type="ECO:0000256" key="9">
    <source>
        <dbReference type="SAM" id="Phobius"/>
    </source>
</evidence>
<accession>A0ABM0K6K4</accession>
<evidence type="ECO:0000256" key="2">
    <source>
        <dbReference type="ARBA" id="ARBA00008744"/>
    </source>
</evidence>
<dbReference type="Pfam" id="PF10034">
    <property type="entry name" value="Dpy19"/>
    <property type="match status" value="1"/>
</dbReference>
<feature type="transmembrane region" description="Helical" evidence="9">
    <location>
        <begin position="70"/>
        <end position="89"/>
    </location>
</feature>
<keyword evidence="6 9" id="KW-1133">Transmembrane helix</keyword>
<feature type="transmembrane region" description="Helical" evidence="9">
    <location>
        <begin position="293"/>
        <end position="314"/>
    </location>
</feature>
<feature type="transmembrane region" description="Helical" evidence="9">
    <location>
        <begin position="209"/>
        <end position="230"/>
    </location>
</feature>
<dbReference type="Proteomes" id="UP000694888">
    <property type="component" value="Unplaced"/>
</dbReference>
<evidence type="ECO:0000313" key="10">
    <source>
        <dbReference type="Proteomes" id="UP000694888"/>
    </source>
</evidence>
<dbReference type="PANTHER" id="PTHR31488">
    <property type="entry name" value="DPY-19-LIKE 1, LIKE (H. SAPIENS)"/>
    <property type="match status" value="1"/>
</dbReference>